<gene>
    <name evidence="2" type="ORF">IL45_14845</name>
</gene>
<evidence type="ECO:0000313" key="3">
    <source>
        <dbReference type="Proteomes" id="UP000028531"/>
    </source>
</evidence>
<organism evidence="2 3">
    <name type="scientific">Nonlabens ulvanivorans</name>
    <name type="common">Persicivirga ulvanivorans</name>
    <dbReference type="NCBI Taxonomy" id="906888"/>
    <lineage>
        <taxon>Bacteria</taxon>
        <taxon>Pseudomonadati</taxon>
        <taxon>Bacteroidota</taxon>
        <taxon>Flavobacteriia</taxon>
        <taxon>Flavobacteriales</taxon>
        <taxon>Flavobacteriaceae</taxon>
        <taxon>Nonlabens</taxon>
    </lineage>
</organism>
<feature type="non-terminal residue" evidence="2">
    <location>
        <position position="1"/>
    </location>
</feature>
<evidence type="ECO:0000313" key="2">
    <source>
        <dbReference type="EMBL" id="KEZ91960.1"/>
    </source>
</evidence>
<dbReference type="Pfam" id="PF18651">
    <property type="entry name" value="CshA_NR2"/>
    <property type="match status" value="1"/>
</dbReference>
<dbReference type="InterPro" id="IPR028974">
    <property type="entry name" value="TSP_type-3_rpt"/>
</dbReference>
<sequence>CTDGATAGMVTANDPDADGINNVCDLDDDNDGILDTVEERCDQPNLANSNEGTGNFQDQLYIFDWSSIGGTLNNGDTQTFTVNDLEITATFSNVVVNGTGTQSIDTNDLNTFESPTFGQSLINVLYNTPGSAEALYGNADTQDFSFTVEFTALKNGIPYPLDIIAIDAEATTPNNQGNGPETISFQTNGGDWTFLESILTGVSPGQFNVNNQTLDVLGTYDLEGNGNSLYFSKNTTSIDVSVASPGTAQQAVAFAIYLRCDSDNDGIINSFDLDSDNDLCNDVLESGGTDNDDDGVLGVLPTTVDGDGLVTGSSPATGGYDGASGNEILATQVNVPAMQPVDQTATTGESATFTVTATADNSTGFTAGMPDYGAPG</sequence>
<evidence type="ECO:0000259" key="1">
    <source>
        <dbReference type="Pfam" id="PF18651"/>
    </source>
</evidence>
<dbReference type="SUPFAM" id="SSF103647">
    <property type="entry name" value="TSP type-3 repeat"/>
    <property type="match status" value="1"/>
</dbReference>
<reference evidence="2 3" key="1">
    <citation type="submission" date="2014-07" db="EMBL/GenBank/DDBJ databases">
        <title>Draft genome sequence of Nonlabens ulvanivorans, an ulvan degrading bacterium.</title>
        <authorList>
            <person name="Kopel M."/>
            <person name="Helbert W."/>
            <person name="Henrissat B."/>
            <person name="Doniger T."/>
            <person name="Banin E."/>
        </authorList>
    </citation>
    <scope>NUCLEOTIDE SEQUENCE [LARGE SCALE GENOMIC DNA]</scope>
    <source>
        <strain evidence="2 3">PLR</strain>
    </source>
</reference>
<feature type="non-terminal residue" evidence="2">
    <location>
        <position position="376"/>
    </location>
</feature>
<dbReference type="Proteomes" id="UP000028531">
    <property type="component" value="Unassembled WGS sequence"/>
</dbReference>
<accession>A0A084JSM6</accession>
<dbReference type="EMBL" id="JPJI01000041">
    <property type="protein sequence ID" value="KEZ91960.1"/>
    <property type="molecule type" value="Genomic_DNA"/>
</dbReference>
<dbReference type="RefSeq" id="WP_036585611.1">
    <property type="nucleotide sequence ID" value="NZ_JPJI01000041.1"/>
</dbReference>
<dbReference type="GO" id="GO:0005509">
    <property type="term" value="F:calcium ion binding"/>
    <property type="evidence" value="ECO:0007669"/>
    <property type="project" value="InterPro"/>
</dbReference>
<protein>
    <recommendedName>
        <fullName evidence="1">Surface adhesin CshA non-repetitive domain-containing protein</fullName>
    </recommendedName>
</protein>
<dbReference type="InterPro" id="IPR040683">
    <property type="entry name" value="CshA_NR2"/>
</dbReference>
<proteinExistence type="predicted"/>
<feature type="domain" description="Surface adhesin CshA non-repetitive" evidence="1">
    <location>
        <begin position="58"/>
        <end position="256"/>
    </location>
</feature>
<dbReference type="AlphaFoldDB" id="A0A084JSM6"/>
<name>A0A084JSM6_NONUL</name>
<comment type="caution">
    <text evidence="2">The sequence shown here is derived from an EMBL/GenBank/DDBJ whole genome shotgun (WGS) entry which is preliminary data.</text>
</comment>